<reference evidence="2" key="3">
    <citation type="journal article" date="2011" name="Annu. Rev. Phytopathol.">
        <title>A successful bacterial coup d'etat: how Rhodococcus fascians redirects plant development.</title>
        <authorList>
            <person name="Stes E."/>
            <person name="Vandeputte O.M."/>
            <person name="El Jaziri M."/>
            <person name="Holsters M."/>
            <person name="Vereecke D."/>
        </authorList>
    </citation>
    <scope>NUCLEOTIDE SEQUENCE</scope>
    <source>
        <strain evidence="2">D188</strain>
        <plasmid evidence="2">pFiD188</plasmid>
    </source>
</reference>
<dbReference type="PATRIC" id="fig|1051973.4.peg.4984"/>
<reference evidence="2" key="4">
    <citation type="submission" date="2011-06" db="EMBL/GenBank/DDBJ databases">
        <authorList>
            <person name="Vereecke D.M."/>
        </authorList>
    </citation>
    <scope>NUCLEOTIDE SEQUENCE</scope>
    <source>
        <strain evidence="2">D188</strain>
        <plasmid evidence="2">pFiD188</plasmid>
    </source>
</reference>
<keyword evidence="2" id="KW-0489">Methyltransferase</keyword>
<feature type="domain" description="Methyltransferase" evidence="1">
    <location>
        <begin position="89"/>
        <end position="200"/>
    </location>
</feature>
<dbReference type="GO" id="GO:0008168">
    <property type="term" value="F:methyltransferase activity"/>
    <property type="evidence" value="ECO:0007669"/>
    <property type="project" value="UniProtKB-KW"/>
</dbReference>
<dbReference type="PANTHER" id="PTHR44068:SF11">
    <property type="entry name" value="GERANYL DIPHOSPHATE 2-C-METHYLTRANSFERASE"/>
    <property type="match status" value="1"/>
</dbReference>
<reference evidence="2" key="5">
    <citation type="journal article" date="2012" name="Mol. Plant Microbe Interact.">
        <title>pFiD188, the linear virulence plasmid of Rhodococcus fascians D188.</title>
        <authorList>
            <person name="Francis I."/>
            <person name="De Keyser A."/>
            <person name="De Backer P."/>
            <person name="Simon-Mateo C."/>
            <person name="Kalkus J."/>
            <person name="Pertry I."/>
            <person name="Ardiles-Diaz W."/>
            <person name="De Rycke R."/>
            <person name="Vandeputte O.M."/>
            <person name="El Jaziri M."/>
            <person name="Holsters M."/>
            <person name="Vereecke D."/>
        </authorList>
    </citation>
    <scope>NUCLEOTIDE SEQUENCE</scope>
    <source>
        <strain evidence="2">D188</strain>
        <plasmid evidence="2">pFiD188</plasmid>
    </source>
</reference>
<dbReference type="AlphaFoldDB" id="G8JYU0"/>
<dbReference type="InterPro" id="IPR025714">
    <property type="entry name" value="Methyltranfer_dom"/>
</dbReference>
<keyword evidence="2" id="KW-0808">Transferase</keyword>
<proteinExistence type="predicted"/>
<keyword evidence="2" id="KW-0614">Plasmid</keyword>
<protein>
    <submittedName>
        <fullName evidence="2">Putative SAM-dependent methyltransferase</fullName>
    </submittedName>
</protein>
<dbReference type="PANTHER" id="PTHR44068">
    <property type="entry name" value="ZGC:194242"/>
    <property type="match status" value="1"/>
</dbReference>
<evidence type="ECO:0000259" key="1">
    <source>
        <dbReference type="Pfam" id="PF13847"/>
    </source>
</evidence>
<dbReference type="KEGG" id="rfa:A3L23_04940"/>
<accession>G8JYU0</accession>
<dbReference type="RefSeq" id="WP_015586129.1">
    <property type="nucleotide sequence ID" value="NC_021080.1"/>
</dbReference>
<dbReference type="InterPro" id="IPR029063">
    <property type="entry name" value="SAM-dependent_MTases_sf"/>
</dbReference>
<geneLocation type="plasmid" evidence="2">
    <name>pFiD188</name>
</geneLocation>
<gene>
    <name evidence="2" type="ORF">pFi_075</name>
</gene>
<dbReference type="SUPFAM" id="SSF53335">
    <property type="entry name" value="S-adenosyl-L-methionine-dependent methyltransferases"/>
    <property type="match status" value="1"/>
</dbReference>
<dbReference type="InterPro" id="IPR050447">
    <property type="entry name" value="Erg6_SMT_methyltransf"/>
</dbReference>
<dbReference type="Pfam" id="PF13847">
    <property type="entry name" value="Methyltransf_31"/>
    <property type="match status" value="1"/>
</dbReference>
<name>G8JYU0_RHOFA</name>
<organism evidence="2">
    <name type="scientific">Rhodococcoides fascians D188</name>
    <dbReference type="NCBI Taxonomy" id="1051973"/>
    <lineage>
        <taxon>Bacteria</taxon>
        <taxon>Bacillati</taxon>
        <taxon>Actinomycetota</taxon>
        <taxon>Actinomycetes</taxon>
        <taxon>Mycobacteriales</taxon>
        <taxon>Nocardiaceae</taxon>
        <taxon>Rhodococcoides</taxon>
    </lineage>
</organism>
<evidence type="ECO:0000313" key="2">
    <source>
        <dbReference type="EMBL" id="AET25211.1"/>
    </source>
</evidence>
<reference evidence="2" key="2">
    <citation type="journal article" date="2010" name="Mol. Plant Microbe Interact.">
        <title>Rhodococcus fascians impacts plant development through the dynamic fas-mediated production of a cytokinin mix.</title>
        <authorList>
            <person name="Pertry I."/>
            <person name="Vaclavikova K."/>
            <person name="Gemrotova M."/>
            <person name="Spichal L."/>
            <person name="Galuszka P."/>
            <person name="Depuydt S."/>
            <person name="Temmerman W."/>
            <person name="Stes E."/>
            <person name="De Keyser A."/>
            <person name="Riefler M."/>
            <person name="Biondi S."/>
            <person name="Novak O."/>
            <person name="Schmulling T."/>
            <person name="Strnad M."/>
            <person name="Tarkowski P."/>
            <person name="Holsters M."/>
            <person name="Vereecke D."/>
        </authorList>
    </citation>
    <scope>NUCLEOTIDE SEQUENCE</scope>
    <source>
        <strain evidence="2">D188</strain>
        <plasmid evidence="2">pFiD188</plasmid>
    </source>
</reference>
<sequence>MISADQYARDSYERELKAHWDAKTTDDINLLLGADDDLYHHHYAIGDFDRSILDSVGEERENAILRELHRMENDQVGLILDALGPLPPNSRGMDAGSGRGGTSFRLAGATESRIDGVNFCEHHVAFAEQIARKRGWDSRVQFHLGNMLQAPFPDHTFDFVVSNETTMYADAYEAMAEFSRLLRRGGRYVMTTWCRNDAVDPRSDATRQIDEHYVCRMHRRSTYFKAFAANGLIPYRVAQYTHEAMPYWELRNNSKLRTGVEDAFLSGYSDGSLNYLVIAAERI</sequence>
<dbReference type="EMBL" id="JN093097">
    <property type="protein sequence ID" value="AET25211.1"/>
    <property type="molecule type" value="Genomic_DNA"/>
</dbReference>
<dbReference type="Gene3D" id="3.40.50.150">
    <property type="entry name" value="Vaccinia Virus protein VP39"/>
    <property type="match status" value="1"/>
</dbReference>
<dbReference type="GO" id="GO:0032259">
    <property type="term" value="P:methylation"/>
    <property type="evidence" value="ECO:0007669"/>
    <property type="project" value="UniProtKB-KW"/>
</dbReference>
<dbReference type="CDD" id="cd02440">
    <property type="entry name" value="AdoMet_MTases"/>
    <property type="match status" value="1"/>
</dbReference>
<reference evidence="2" key="1">
    <citation type="journal article" date="2009" name="Proc. Natl. Acad. Sci. U.S.A.">
        <title>Identification of Rhodococcus fascians cytokinins and their modus operandi to reshape the plant.</title>
        <authorList>
            <person name="Pertry I."/>
            <person name="Vaclavikova K."/>
            <person name="Depuydt S."/>
            <person name="Galuszka P."/>
            <person name="Spichal L."/>
            <person name="Temmerman W."/>
            <person name="Stes E."/>
            <person name="Schmulling T."/>
            <person name="Kakimoto T."/>
            <person name="Van Montagu M.C."/>
            <person name="Strnad M."/>
            <person name="Holsters M."/>
            <person name="Tarkowski P."/>
            <person name="Vereecke D."/>
        </authorList>
    </citation>
    <scope>NUCLEOTIDE SEQUENCE</scope>
    <source>
        <strain evidence="2">D188</strain>
        <plasmid evidence="2">pFiD188</plasmid>
    </source>
</reference>